<feature type="repeat" description="PPR" evidence="3">
    <location>
        <begin position="651"/>
        <end position="685"/>
    </location>
</feature>
<feature type="repeat" description="PPR" evidence="3">
    <location>
        <begin position="475"/>
        <end position="509"/>
    </location>
</feature>
<keyword evidence="2" id="KW-0677">Repeat</keyword>
<comment type="similarity">
    <text evidence="1">Belongs to the PPR family. P subfamily.</text>
</comment>
<dbReference type="Proteomes" id="UP001367508">
    <property type="component" value="Unassembled WGS sequence"/>
</dbReference>
<feature type="repeat" description="PPR" evidence="3">
    <location>
        <begin position="405"/>
        <end position="439"/>
    </location>
</feature>
<feature type="repeat" description="PPR" evidence="3">
    <location>
        <begin position="440"/>
        <end position="474"/>
    </location>
</feature>
<feature type="repeat" description="PPR" evidence="3">
    <location>
        <begin position="293"/>
        <end position="327"/>
    </location>
</feature>
<protein>
    <recommendedName>
        <fullName evidence="6">Pentatricopeptide repeat-containing protein</fullName>
    </recommendedName>
</protein>
<evidence type="ECO:0008006" key="6">
    <source>
        <dbReference type="Google" id="ProtNLM"/>
    </source>
</evidence>
<feature type="repeat" description="PPR" evidence="3">
    <location>
        <begin position="615"/>
        <end position="649"/>
    </location>
</feature>
<dbReference type="AlphaFoldDB" id="A0AAN9MTI7"/>
<gene>
    <name evidence="4" type="ORF">VNO77_00107</name>
</gene>
<evidence type="ECO:0000256" key="2">
    <source>
        <dbReference type="ARBA" id="ARBA00022737"/>
    </source>
</evidence>
<organism evidence="4 5">
    <name type="scientific">Canavalia gladiata</name>
    <name type="common">Sword bean</name>
    <name type="synonym">Dolichos gladiatus</name>
    <dbReference type="NCBI Taxonomy" id="3824"/>
    <lineage>
        <taxon>Eukaryota</taxon>
        <taxon>Viridiplantae</taxon>
        <taxon>Streptophyta</taxon>
        <taxon>Embryophyta</taxon>
        <taxon>Tracheophyta</taxon>
        <taxon>Spermatophyta</taxon>
        <taxon>Magnoliopsida</taxon>
        <taxon>eudicotyledons</taxon>
        <taxon>Gunneridae</taxon>
        <taxon>Pentapetalae</taxon>
        <taxon>rosids</taxon>
        <taxon>fabids</taxon>
        <taxon>Fabales</taxon>
        <taxon>Fabaceae</taxon>
        <taxon>Papilionoideae</taxon>
        <taxon>50 kb inversion clade</taxon>
        <taxon>NPAAA clade</taxon>
        <taxon>indigoferoid/millettioid clade</taxon>
        <taxon>Phaseoleae</taxon>
        <taxon>Canavalia</taxon>
    </lineage>
</organism>
<feature type="repeat" description="PPR" evidence="3">
    <location>
        <begin position="180"/>
        <end position="214"/>
    </location>
</feature>
<dbReference type="PANTHER" id="PTHR47942:SF16">
    <property type="entry name" value="PENTATRICOPEPTIDE REPEAT DOMAIN CONTAINING PROTEIN-RELATED"/>
    <property type="match status" value="1"/>
</dbReference>
<feature type="repeat" description="PPR" evidence="3">
    <location>
        <begin position="580"/>
        <end position="614"/>
    </location>
</feature>
<evidence type="ECO:0000313" key="5">
    <source>
        <dbReference type="Proteomes" id="UP001367508"/>
    </source>
</evidence>
<dbReference type="NCBIfam" id="TIGR00756">
    <property type="entry name" value="PPR"/>
    <property type="match status" value="12"/>
</dbReference>
<evidence type="ECO:0000313" key="4">
    <source>
        <dbReference type="EMBL" id="KAK7358183.1"/>
    </source>
</evidence>
<accession>A0AAN9MTI7</accession>
<dbReference type="InterPro" id="IPR011990">
    <property type="entry name" value="TPR-like_helical_dom_sf"/>
</dbReference>
<dbReference type="Pfam" id="PF13041">
    <property type="entry name" value="PPR_2"/>
    <property type="match status" value="5"/>
</dbReference>
<name>A0AAN9MTI7_CANGL</name>
<dbReference type="Gene3D" id="1.25.40.10">
    <property type="entry name" value="Tetratricopeptide repeat domain"/>
    <property type="match status" value="7"/>
</dbReference>
<sequence length="761" mass="85537">MLTHSKLLRLRHRHRLLPSTLFSLRRCHSGNSSASPENDAESMVTQVVELLQHPTNQWDYDQLRPFLFDASIMSSHHLLQITLRLNSIPKALDFLDYLRDKSEPQHQYLSYVFQGALELAFRQPNSQTELLTLHSYRKSDDCSIPLTSKSASLLLQCLENAQMLDDSLLLFNELDSSSKSSRICNGLLRGLLKSGRTDDALHVLDEMLEPDSDFPPDDFTGEIVFGELVKRERPGRSVADEEVVGLVTKLCEHGVFPDAFKLTQMITKLCRKWKNGVAWDLLHGVMRLGGPVEAASCNAMLTGLGRERDIRRMNELMAEMEEMKIKPSVVTFGILVNHLCKARRIDEALEVFDRLRGKGESDRVGVEPDVVLYNTLIDGLCKVGREEHGLSLFEEMKTKKKNRPNSVTYNCLIDGFCKAGNIDKARELFSQMIEEGVQPNVITLNTLVDGLCKHGKVHTAVEFFNEMKGKGVKGNAVTYTVLISAFCGVNNIDKAMQYFDEMLSSRCPPDAIVYYSLISGLSVAGRMDDASVVVSKLKQARFGLDIACYNVLISGFCKKKKLERVYELLNEMEEARVKPDIVTYNTLVSYLGKIGDFVTASKVMKRMIKEGLVPSVVTYGALIHSYCLKENEEEAMKIFGEMCSISKVPPNTVIYNILIDALCKKNNVERAVSLMDDMKVKGVQPNTTTYNAILKGVRDKKMLNKAFELMDRMIEDACSPDYITMEILTEWLSAVGEIEKLKCFVQGYPVSSRPASSQTSI</sequence>
<evidence type="ECO:0000256" key="3">
    <source>
        <dbReference type="PROSITE-ProRule" id="PRU00708"/>
    </source>
</evidence>
<dbReference type="Pfam" id="PF12854">
    <property type="entry name" value="PPR_1"/>
    <property type="match status" value="2"/>
</dbReference>
<proteinExistence type="inferred from homology"/>
<dbReference type="InterPro" id="IPR002885">
    <property type="entry name" value="PPR_rpt"/>
</dbReference>
<dbReference type="FunFam" id="1.25.40.10:FF:000294">
    <property type="entry name" value="Pentatricopeptide repeat-containing protein At1g09900"/>
    <property type="match status" value="1"/>
</dbReference>
<dbReference type="PANTHER" id="PTHR47942">
    <property type="entry name" value="TETRATRICOPEPTIDE REPEAT (TPR)-LIKE SUPERFAMILY PROTEIN-RELATED"/>
    <property type="match status" value="1"/>
</dbReference>
<feature type="repeat" description="PPR" evidence="3">
    <location>
        <begin position="369"/>
        <end position="399"/>
    </location>
</feature>
<dbReference type="SUPFAM" id="SSF81901">
    <property type="entry name" value="HCP-like"/>
    <property type="match status" value="1"/>
</dbReference>
<evidence type="ECO:0000256" key="1">
    <source>
        <dbReference type="ARBA" id="ARBA00007626"/>
    </source>
</evidence>
<dbReference type="InterPro" id="IPR051222">
    <property type="entry name" value="PPR/CCM1_RNA-binding"/>
</dbReference>
<keyword evidence="5" id="KW-1185">Reference proteome</keyword>
<dbReference type="Pfam" id="PF01535">
    <property type="entry name" value="PPR"/>
    <property type="match status" value="1"/>
</dbReference>
<dbReference type="PROSITE" id="PS51375">
    <property type="entry name" value="PPR"/>
    <property type="match status" value="12"/>
</dbReference>
<feature type="repeat" description="PPR" evidence="3">
    <location>
        <begin position="545"/>
        <end position="579"/>
    </location>
</feature>
<feature type="repeat" description="PPR" evidence="3">
    <location>
        <begin position="328"/>
        <end position="362"/>
    </location>
</feature>
<comment type="caution">
    <text evidence="4">The sequence shown here is derived from an EMBL/GenBank/DDBJ whole genome shotgun (WGS) entry which is preliminary data.</text>
</comment>
<dbReference type="EMBL" id="JAYMYQ010000001">
    <property type="protein sequence ID" value="KAK7358183.1"/>
    <property type="molecule type" value="Genomic_DNA"/>
</dbReference>
<reference evidence="4 5" key="1">
    <citation type="submission" date="2024-01" db="EMBL/GenBank/DDBJ databases">
        <title>The genomes of 5 underutilized Papilionoideae crops provide insights into root nodulation and disease resistanc.</title>
        <authorList>
            <person name="Jiang F."/>
        </authorList>
    </citation>
    <scope>NUCLEOTIDE SEQUENCE [LARGE SCALE GENOMIC DNA]</scope>
    <source>
        <strain evidence="4">LVBAO_FW01</strain>
        <tissue evidence="4">Leaves</tissue>
    </source>
</reference>
<feature type="repeat" description="PPR" evidence="3">
    <location>
        <begin position="686"/>
        <end position="720"/>
    </location>
</feature>